<dbReference type="EMBL" id="CP104067">
    <property type="protein sequence ID" value="WAH41853.1"/>
    <property type="molecule type" value="Genomic_DNA"/>
</dbReference>
<evidence type="ECO:0000313" key="1">
    <source>
        <dbReference type="EMBL" id="WAH41853.1"/>
    </source>
</evidence>
<sequence>MAVLVPFAVVADDDELATLDAVARLTEDVFAVDPPPAVFAHPTKPTRQTIATPIPVTDFRPNTRFNPVPDTI</sequence>
<gene>
    <name evidence="1" type="ORF">NZD89_27245</name>
</gene>
<keyword evidence="2" id="KW-1185">Reference proteome</keyword>
<evidence type="ECO:0000313" key="2">
    <source>
        <dbReference type="Proteomes" id="UP001164761"/>
    </source>
</evidence>
<reference evidence="1" key="1">
    <citation type="submission" date="2022-08" db="EMBL/GenBank/DDBJ databases">
        <title>Alicyclobacillus fastidiosus DSM 17978, complete genome.</title>
        <authorList>
            <person name="Wang Q."/>
            <person name="Cai R."/>
            <person name="Wang Z."/>
        </authorList>
    </citation>
    <scope>NUCLEOTIDE SEQUENCE</scope>
    <source>
        <strain evidence="1">DSM 17978</strain>
    </source>
</reference>
<dbReference type="Proteomes" id="UP001164761">
    <property type="component" value="Chromosome"/>
</dbReference>
<protein>
    <submittedName>
        <fullName evidence="1">Uncharacterized protein</fullName>
    </submittedName>
</protein>
<name>A0ABY6ZGX7_9BACL</name>
<accession>A0ABY6ZGX7</accession>
<dbReference type="RefSeq" id="WP_268005752.1">
    <property type="nucleotide sequence ID" value="NZ_BSUT01000001.1"/>
</dbReference>
<organism evidence="1 2">
    <name type="scientific">Alicyclobacillus fastidiosus</name>
    <dbReference type="NCBI Taxonomy" id="392011"/>
    <lineage>
        <taxon>Bacteria</taxon>
        <taxon>Bacillati</taxon>
        <taxon>Bacillota</taxon>
        <taxon>Bacilli</taxon>
        <taxon>Bacillales</taxon>
        <taxon>Alicyclobacillaceae</taxon>
        <taxon>Alicyclobacillus</taxon>
    </lineage>
</organism>
<proteinExistence type="predicted"/>